<organism evidence="4 5">
    <name type="scientific">Cyprinus carpio</name>
    <name type="common">Common carp</name>
    <dbReference type="NCBI Taxonomy" id="7962"/>
    <lineage>
        <taxon>Eukaryota</taxon>
        <taxon>Metazoa</taxon>
        <taxon>Chordata</taxon>
        <taxon>Craniata</taxon>
        <taxon>Vertebrata</taxon>
        <taxon>Euteleostomi</taxon>
        <taxon>Actinopterygii</taxon>
        <taxon>Neopterygii</taxon>
        <taxon>Teleostei</taxon>
        <taxon>Ostariophysi</taxon>
        <taxon>Cypriniformes</taxon>
        <taxon>Cyprinidae</taxon>
        <taxon>Cyprininae</taxon>
        <taxon>Cyprinus</taxon>
    </lineage>
</organism>
<keyword evidence="2" id="KW-1133">Transmembrane helix</keyword>
<keyword evidence="5" id="KW-1185">Reference proteome</keyword>
<evidence type="ECO:0000313" key="5">
    <source>
        <dbReference type="Proteomes" id="UP000694427"/>
    </source>
</evidence>
<evidence type="ECO:0000256" key="1">
    <source>
        <dbReference type="SAM" id="MobiDB-lite"/>
    </source>
</evidence>
<dbReference type="PANTHER" id="PTHR14550:SF2">
    <property type="entry name" value="TRANSMEMBRANE PROTEIN 109"/>
    <property type="match status" value="1"/>
</dbReference>
<sequence>MSGHNIASRSSEKLLFFGFLVLVRSVLCHGFAEEFTAGSYDFGSVILEPLDRLRKYVESIVGTHVIEIGAENAVLYLDSVFGPENIYSVAMFVEMLLKFVAEGAASGLNVIAVYVSEILRATGVNETVSVPHFTAEGVSAVTKWALLALISYWLLSLLLRVTVMLVRRVFWLIKAVVVLWLFVRIIGDPTASNQVTTMRLTLLVLICAVFGVATSSGGGTGGSLESRMSRLEGQVRGLEKKKMSSNEKR</sequence>
<feature type="region of interest" description="Disordered" evidence="1">
    <location>
        <begin position="217"/>
        <end position="249"/>
    </location>
</feature>
<reference evidence="4" key="2">
    <citation type="submission" date="2025-09" db="UniProtKB">
        <authorList>
            <consortium name="Ensembl"/>
        </authorList>
    </citation>
    <scope>IDENTIFICATION</scope>
</reference>
<feature type="signal peptide" evidence="3">
    <location>
        <begin position="1"/>
        <end position="28"/>
    </location>
</feature>
<dbReference type="GO" id="GO:0042771">
    <property type="term" value="P:intrinsic apoptotic signaling pathway in response to DNA damage by p53 class mediator"/>
    <property type="evidence" value="ECO:0007669"/>
    <property type="project" value="TreeGrafter"/>
</dbReference>
<dbReference type="GO" id="GO:0071480">
    <property type="term" value="P:cellular response to gamma radiation"/>
    <property type="evidence" value="ECO:0007669"/>
    <property type="project" value="InterPro"/>
</dbReference>
<evidence type="ECO:0000313" key="4">
    <source>
        <dbReference type="Ensembl" id="ENSCCRP00010117965.1"/>
    </source>
</evidence>
<feature type="transmembrane region" description="Helical" evidence="2">
    <location>
        <begin position="199"/>
        <end position="220"/>
    </location>
</feature>
<name>A0A8C1YBS4_CYPCA</name>
<evidence type="ECO:0000256" key="3">
    <source>
        <dbReference type="SAM" id="SignalP"/>
    </source>
</evidence>
<feature type="transmembrane region" description="Helical" evidence="2">
    <location>
        <begin position="169"/>
        <end position="187"/>
    </location>
</feature>
<feature type="compositionally biased region" description="Basic and acidic residues" evidence="1">
    <location>
        <begin position="237"/>
        <end position="249"/>
    </location>
</feature>
<feature type="chain" id="PRO_5034193840" evidence="3">
    <location>
        <begin position="29"/>
        <end position="249"/>
    </location>
</feature>
<reference evidence="4" key="1">
    <citation type="submission" date="2025-08" db="UniProtKB">
        <authorList>
            <consortium name="Ensembl"/>
        </authorList>
    </citation>
    <scope>IDENTIFICATION</scope>
</reference>
<dbReference type="AlphaFoldDB" id="A0A8C1YBS4"/>
<proteinExistence type="predicted"/>
<protein>
    <submittedName>
        <fullName evidence="4">Si:dkey-74k8.3</fullName>
    </submittedName>
</protein>
<dbReference type="Pfam" id="PF14965">
    <property type="entry name" value="BRI3BP"/>
    <property type="match status" value="1"/>
</dbReference>
<dbReference type="PANTHER" id="PTHR14550">
    <property type="entry name" value="TRANSMEMBRANE PROTEIN 109"/>
    <property type="match status" value="1"/>
</dbReference>
<feature type="transmembrane region" description="Helical" evidence="2">
    <location>
        <begin position="144"/>
        <end position="162"/>
    </location>
</feature>
<keyword evidence="3" id="KW-0732">Signal</keyword>
<keyword evidence="2" id="KW-0812">Transmembrane</keyword>
<dbReference type="Ensembl" id="ENSCCRT00010131067.1">
    <property type="protein sequence ID" value="ENSCCRP00010117965.1"/>
    <property type="gene ID" value="ENSCCRG00010051705.1"/>
</dbReference>
<dbReference type="Proteomes" id="UP000694427">
    <property type="component" value="Unplaced"/>
</dbReference>
<keyword evidence="2" id="KW-0472">Membrane</keyword>
<accession>A0A8C1YBS4</accession>
<dbReference type="InterPro" id="IPR039492">
    <property type="entry name" value="TMEM109"/>
</dbReference>
<evidence type="ECO:0000256" key="2">
    <source>
        <dbReference type="SAM" id="Phobius"/>
    </source>
</evidence>